<keyword evidence="2 5" id="KW-0812">Transmembrane</keyword>
<dbReference type="RefSeq" id="WP_129255024.1">
    <property type="nucleotide sequence ID" value="NZ_SAXA01000011.1"/>
</dbReference>
<keyword evidence="4 5" id="KW-0472">Membrane</keyword>
<gene>
    <name evidence="6" type="ORF">EO244_12570</name>
</gene>
<feature type="transmembrane region" description="Helical" evidence="5">
    <location>
        <begin position="38"/>
        <end position="56"/>
    </location>
</feature>
<evidence type="ECO:0000256" key="3">
    <source>
        <dbReference type="ARBA" id="ARBA00022989"/>
    </source>
</evidence>
<dbReference type="InterPro" id="IPR006603">
    <property type="entry name" value="PQ-loop_rpt"/>
</dbReference>
<name>A0A4Q1JJQ0_9BACT</name>
<dbReference type="GO" id="GO:0016020">
    <property type="term" value="C:membrane"/>
    <property type="evidence" value="ECO:0007669"/>
    <property type="project" value="UniProtKB-SubCell"/>
</dbReference>
<evidence type="ECO:0000256" key="4">
    <source>
        <dbReference type="ARBA" id="ARBA00023136"/>
    </source>
</evidence>
<keyword evidence="3 5" id="KW-1133">Transmembrane helix</keyword>
<keyword evidence="7" id="KW-1185">Reference proteome</keyword>
<dbReference type="Proteomes" id="UP000289703">
    <property type="component" value="Unassembled WGS sequence"/>
</dbReference>
<dbReference type="EMBL" id="SAXA01000011">
    <property type="protein sequence ID" value="RXQ91571.1"/>
    <property type="molecule type" value="Genomic_DNA"/>
</dbReference>
<comment type="subcellular location">
    <subcellularLocation>
        <location evidence="1">Membrane</location>
        <topology evidence="1">Multi-pass membrane protein</topology>
    </subcellularLocation>
</comment>
<proteinExistence type="predicted"/>
<feature type="transmembrane region" description="Helical" evidence="5">
    <location>
        <begin position="6"/>
        <end position="26"/>
    </location>
</feature>
<evidence type="ECO:0000256" key="1">
    <source>
        <dbReference type="ARBA" id="ARBA00004141"/>
    </source>
</evidence>
<reference evidence="6 7" key="1">
    <citation type="submission" date="2019-01" db="EMBL/GenBank/DDBJ databases">
        <title>Ancylomarina salipaludis sp. nov., isolated from a salt marsh.</title>
        <authorList>
            <person name="Yoon J.-H."/>
        </authorList>
    </citation>
    <scope>NUCLEOTIDE SEQUENCE [LARGE SCALE GENOMIC DNA]</scope>
    <source>
        <strain evidence="6 7">SHSM-M15</strain>
    </source>
</reference>
<evidence type="ECO:0000256" key="2">
    <source>
        <dbReference type="ARBA" id="ARBA00022692"/>
    </source>
</evidence>
<feature type="transmembrane region" description="Helical" evidence="5">
    <location>
        <begin position="68"/>
        <end position="85"/>
    </location>
</feature>
<accession>A0A4Q1JJQ0</accession>
<comment type="caution">
    <text evidence="6">The sequence shown here is derived from an EMBL/GenBank/DDBJ whole genome shotgun (WGS) entry which is preliminary data.</text>
</comment>
<dbReference type="AlphaFoldDB" id="A0A4Q1JJQ0"/>
<evidence type="ECO:0000256" key="5">
    <source>
        <dbReference type="SAM" id="Phobius"/>
    </source>
</evidence>
<dbReference type="Pfam" id="PF04193">
    <property type="entry name" value="PQ-loop"/>
    <property type="match status" value="1"/>
</dbReference>
<organism evidence="6 7">
    <name type="scientific">Ancylomarina salipaludis</name>
    <dbReference type="NCBI Taxonomy" id="2501299"/>
    <lineage>
        <taxon>Bacteria</taxon>
        <taxon>Pseudomonadati</taxon>
        <taxon>Bacteroidota</taxon>
        <taxon>Bacteroidia</taxon>
        <taxon>Marinilabiliales</taxon>
        <taxon>Marinifilaceae</taxon>
        <taxon>Ancylomarina</taxon>
    </lineage>
</organism>
<sequence>MTPNEIIGWMGSILFAICGLPQVIHTYKTQKVDDLNELFIWLWFLGEVFTFWYIIIDDIANEVYHIPLYFNYLFNLIMVFYLIFAKYRYNSTPTSLAVLKRRIIK</sequence>
<dbReference type="OrthoDB" id="122062at2"/>
<dbReference type="Gene3D" id="1.20.1280.290">
    <property type="match status" value="1"/>
</dbReference>
<evidence type="ECO:0000313" key="7">
    <source>
        <dbReference type="Proteomes" id="UP000289703"/>
    </source>
</evidence>
<evidence type="ECO:0000313" key="6">
    <source>
        <dbReference type="EMBL" id="RXQ91571.1"/>
    </source>
</evidence>
<protein>
    <submittedName>
        <fullName evidence="6">PQ-loop repeat-containing protein</fullName>
    </submittedName>
</protein>